<keyword evidence="4" id="KW-0482">Metalloprotease</keyword>
<sequence>MSTATLLNYSTYALALALGIFAIIWFAVKRKPVMRSMGITLNRWLPVDLGIGLVIPFVAISLAFVAELLLGAITVTPATLTLTEFMNGLGLLLFGAALEEFLFRVMLLSGVAILLSRLRYGRWIAVAATAILFGAIHLSNPGASAITAFGTGLGGVIYAVAFLATRSVWLPFALHVSWNLSQGLWGLPISGETLVAGWFTTSPSGNPLLSGGDYGPEAGIPGMLARVLIITLVLLSVKKRWPEGDLATLRFAPDPEKRMRQKRSGRRRVHPDAVR</sequence>
<dbReference type="GO" id="GO:0008237">
    <property type="term" value="F:metallopeptidase activity"/>
    <property type="evidence" value="ECO:0007669"/>
    <property type="project" value="UniProtKB-KW"/>
</dbReference>
<feature type="domain" description="CAAX prenyl protease 2/Lysostaphin resistance protein A-like" evidence="3">
    <location>
        <begin position="85"/>
        <end position="180"/>
    </location>
</feature>
<keyword evidence="5" id="KW-1185">Reference proteome</keyword>
<feature type="transmembrane region" description="Helical" evidence="2">
    <location>
        <begin position="49"/>
        <end position="73"/>
    </location>
</feature>
<dbReference type="Pfam" id="PF02517">
    <property type="entry name" value="Rce1-like"/>
    <property type="match status" value="1"/>
</dbReference>
<dbReference type="Proteomes" id="UP000830631">
    <property type="component" value="Chromosome"/>
</dbReference>
<feature type="transmembrane region" description="Helical" evidence="2">
    <location>
        <begin position="145"/>
        <end position="164"/>
    </location>
</feature>
<dbReference type="PANTHER" id="PTHR39430">
    <property type="entry name" value="MEMBRANE-ASSOCIATED PROTEASE-RELATED"/>
    <property type="match status" value="1"/>
</dbReference>
<feature type="transmembrane region" description="Helical" evidence="2">
    <location>
        <begin position="219"/>
        <end position="237"/>
    </location>
</feature>
<feature type="transmembrane region" description="Helical" evidence="2">
    <location>
        <begin position="176"/>
        <end position="199"/>
    </location>
</feature>
<reference evidence="4 5" key="1">
    <citation type="submission" date="2021-06" db="EMBL/GenBank/DDBJ databases">
        <title>Genome-based taxonomic framework of Microbacterium strains isolated from marine environment, the description of four new species and reclassification of four preexisting species.</title>
        <authorList>
            <person name="Lee S.D."/>
            <person name="Kim S.-M."/>
            <person name="Byeon Y.-S."/>
            <person name="Yang H.L."/>
            <person name="Kim I.S."/>
        </authorList>
    </citation>
    <scope>NUCLEOTIDE SEQUENCE [LARGE SCALE GENOMIC DNA]</scope>
    <source>
        <strain evidence="4 5">KSW4-10</strain>
    </source>
</reference>
<proteinExistence type="predicted"/>
<evidence type="ECO:0000313" key="4">
    <source>
        <dbReference type="EMBL" id="UPL16710.1"/>
    </source>
</evidence>
<feature type="transmembrane region" description="Helical" evidence="2">
    <location>
        <begin position="120"/>
        <end position="139"/>
    </location>
</feature>
<evidence type="ECO:0000256" key="1">
    <source>
        <dbReference type="SAM" id="MobiDB-lite"/>
    </source>
</evidence>
<protein>
    <submittedName>
        <fullName evidence="4">CPBP family intramembrane metalloprotease</fullName>
    </submittedName>
</protein>
<keyword evidence="2" id="KW-0472">Membrane</keyword>
<dbReference type="RefSeq" id="WP_261812090.1">
    <property type="nucleotide sequence ID" value="NZ_CP078078.1"/>
</dbReference>
<evidence type="ECO:0000256" key="2">
    <source>
        <dbReference type="SAM" id="Phobius"/>
    </source>
</evidence>
<keyword evidence="2" id="KW-0812">Transmembrane</keyword>
<feature type="region of interest" description="Disordered" evidence="1">
    <location>
        <begin position="256"/>
        <end position="275"/>
    </location>
</feature>
<dbReference type="InterPro" id="IPR003675">
    <property type="entry name" value="Rce1/LyrA-like_dom"/>
</dbReference>
<feature type="compositionally biased region" description="Basic residues" evidence="1">
    <location>
        <begin position="259"/>
        <end position="269"/>
    </location>
</feature>
<accession>A0ABY4IVC4</accession>
<dbReference type="EMBL" id="CP078078">
    <property type="protein sequence ID" value="UPL16710.1"/>
    <property type="molecule type" value="Genomic_DNA"/>
</dbReference>
<gene>
    <name evidence="4" type="ORF">KV397_02515</name>
</gene>
<evidence type="ECO:0000313" key="5">
    <source>
        <dbReference type="Proteomes" id="UP000830631"/>
    </source>
</evidence>
<keyword evidence="4" id="KW-0645">Protease</keyword>
<evidence type="ECO:0000259" key="3">
    <source>
        <dbReference type="Pfam" id="PF02517"/>
    </source>
</evidence>
<feature type="transmembrane region" description="Helical" evidence="2">
    <location>
        <begin position="85"/>
        <end position="108"/>
    </location>
</feature>
<keyword evidence="4" id="KW-0378">Hydrolase</keyword>
<organism evidence="4 5">
    <name type="scientific">Microbacterium aurugineum</name>
    <dbReference type="NCBI Taxonomy" id="2851642"/>
    <lineage>
        <taxon>Bacteria</taxon>
        <taxon>Bacillati</taxon>
        <taxon>Actinomycetota</taxon>
        <taxon>Actinomycetes</taxon>
        <taxon>Micrococcales</taxon>
        <taxon>Microbacteriaceae</taxon>
        <taxon>Microbacterium</taxon>
    </lineage>
</organism>
<dbReference type="PANTHER" id="PTHR39430:SF1">
    <property type="entry name" value="PROTEASE"/>
    <property type="match status" value="1"/>
</dbReference>
<keyword evidence="2" id="KW-1133">Transmembrane helix</keyword>
<feature type="transmembrane region" description="Helical" evidence="2">
    <location>
        <begin position="6"/>
        <end position="28"/>
    </location>
</feature>
<name>A0ABY4IVC4_9MICO</name>